<sequence>GNDGLSEQSAWQGLKNVNSTEFQAGDSILFKRGGRWSGILKPGGSGSENNRIVISSYGDGEIPVFNAEGKKDPSDLMSATILLYNQEYWEIRDISVQNLEPGNPDKPVEKAGILVLAKDIGTLHDFQFINLVIRDVNGSLRTRTNGGLFLNVIADSIPGKRVPSNFDGIHVDNCHFLNVDRGGFLNQSFWRKRDMNTSFGENYASSAVNNWFPNHNVLIENSKFENVGGNGLVTRATESPVVQHNLFLRCSSKTTGNASYPYNCNNALWQFNEACYTVYNEGDVDASGFDSDYLCKNTIIQYNYSHHNEWGGLLVCSWGKVKGSFNDGTIVRYNVFQDEKHHMIRFSGNITNTEISNNLFITDSEIDDYMLWYKHWGDIWPDQTVIKDNIFYNLGKVRFLNLGETTNNQIVSNTLFGNSFI</sequence>
<comment type="caution">
    <text evidence="1">The sequence shown here is derived from an EMBL/GenBank/DDBJ whole genome shotgun (WGS) entry which is preliminary data.</text>
</comment>
<feature type="non-terminal residue" evidence="1">
    <location>
        <position position="1"/>
    </location>
</feature>
<reference evidence="1" key="1">
    <citation type="journal article" date="2015" name="Nature">
        <title>Complex archaea that bridge the gap between prokaryotes and eukaryotes.</title>
        <authorList>
            <person name="Spang A."/>
            <person name="Saw J.H."/>
            <person name="Jorgensen S.L."/>
            <person name="Zaremba-Niedzwiedzka K."/>
            <person name="Martijn J."/>
            <person name="Lind A.E."/>
            <person name="van Eijk R."/>
            <person name="Schleper C."/>
            <person name="Guy L."/>
            <person name="Ettema T.J."/>
        </authorList>
    </citation>
    <scope>NUCLEOTIDE SEQUENCE</scope>
</reference>
<dbReference type="AlphaFoldDB" id="A0A0F9B9J9"/>
<dbReference type="EMBL" id="LAZR01050442">
    <property type="protein sequence ID" value="KKK87349.1"/>
    <property type="molecule type" value="Genomic_DNA"/>
</dbReference>
<accession>A0A0F9B9J9</accession>
<evidence type="ECO:0000313" key="1">
    <source>
        <dbReference type="EMBL" id="KKK87349.1"/>
    </source>
</evidence>
<protein>
    <recommendedName>
        <fullName evidence="2">Right handed beta helix domain-containing protein</fullName>
    </recommendedName>
</protein>
<dbReference type="Gene3D" id="2.160.20.10">
    <property type="entry name" value="Single-stranded right-handed beta-helix, Pectin lyase-like"/>
    <property type="match status" value="1"/>
</dbReference>
<proteinExistence type="predicted"/>
<name>A0A0F9B9J9_9ZZZZ</name>
<dbReference type="SUPFAM" id="SSF51126">
    <property type="entry name" value="Pectin lyase-like"/>
    <property type="match status" value="1"/>
</dbReference>
<feature type="non-terminal residue" evidence="1">
    <location>
        <position position="421"/>
    </location>
</feature>
<dbReference type="InterPro" id="IPR012334">
    <property type="entry name" value="Pectin_lyas_fold"/>
</dbReference>
<dbReference type="InterPro" id="IPR011050">
    <property type="entry name" value="Pectin_lyase_fold/virulence"/>
</dbReference>
<organism evidence="1">
    <name type="scientific">marine sediment metagenome</name>
    <dbReference type="NCBI Taxonomy" id="412755"/>
    <lineage>
        <taxon>unclassified sequences</taxon>
        <taxon>metagenomes</taxon>
        <taxon>ecological metagenomes</taxon>
    </lineage>
</organism>
<gene>
    <name evidence="1" type="ORF">LCGC14_2754130</name>
</gene>
<evidence type="ECO:0008006" key="2">
    <source>
        <dbReference type="Google" id="ProtNLM"/>
    </source>
</evidence>